<feature type="compositionally biased region" description="Basic and acidic residues" evidence="2">
    <location>
        <begin position="1006"/>
        <end position="1018"/>
    </location>
</feature>
<evidence type="ECO:0000256" key="1">
    <source>
        <dbReference type="SAM" id="Coils"/>
    </source>
</evidence>
<keyword evidence="1" id="KW-0175">Coiled coil</keyword>
<feature type="compositionally biased region" description="Acidic residues" evidence="2">
    <location>
        <begin position="445"/>
        <end position="490"/>
    </location>
</feature>
<dbReference type="Proteomes" id="UP000332933">
    <property type="component" value="Unassembled WGS sequence"/>
</dbReference>
<feature type="coiled-coil region" evidence="1">
    <location>
        <begin position="556"/>
        <end position="590"/>
    </location>
</feature>
<reference evidence="3" key="2">
    <citation type="submission" date="2019-06" db="EMBL/GenBank/DDBJ databases">
        <title>Genomics analysis of Aphanomyces spp. identifies a new class of oomycete effector associated with host adaptation.</title>
        <authorList>
            <person name="Gaulin E."/>
        </authorList>
    </citation>
    <scope>NUCLEOTIDE SEQUENCE</scope>
    <source>
        <strain evidence="3">CBS 578.67</strain>
    </source>
</reference>
<name>A0A485K4H8_9STRA</name>
<accession>A0A485K4H8</accession>
<feature type="coiled-coil region" evidence="1">
    <location>
        <begin position="759"/>
        <end position="790"/>
    </location>
</feature>
<evidence type="ECO:0000313" key="4">
    <source>
        <dbReference type="EMBL" id="VFT77941.1"/>
    </source>
</evidence>
<keyword evidence="5" id="KW-1185">Reference proteome</keyword>
<feature type="coiled-coil region" evidence="1">
    <location>
        <begin position="216"/>
        <end position="271"/>
    </location>
</feature>
<protein>
    <submittedName>
        <fullName evidence="4">Aste57867_717 protein</fullName>
    </submittedName>
</protein>
<feature type="coiled-coil region" evidence="1">
    <location>
        <begin position="321"/>
        <end position="394"/>
    </location>
</feature>
<organism evidence="4 5">
    <name type="scientific">Aphanomyces stellatus</name>
    <dbReference type="NCBI Taxonomy" id="120398"/>
    <lineage>
        <taxon>Eukaryota</taxon>
        <taxon>Sar</taxon>
        <taxon>Stramenopiles</taxon>
        <taxon>Oomycota</taxon>
        <taxon>Saprolegniomycetes</taxon>
        <taxon>Saprolegniales</taxon>
        <taxon>Verrucalvaceae</taxon>
        <taxon>Aphanomyces</taxon>
    </lineage>
</organism>
<sequence>MSSATPPFVPPIAADNNTVEPAKTELDKLEQLLMDVEVEPELTKDQYIDILTERLNRRNVLIDVIRRAYYHDVVVVKEGLLAKEAGGSDERVAALPSVDLRDTLPLFAPSETFLRVHQCEKCGGTVELVHGETRELNDARTQCNRALKAEQHMKGIVHRLRGELKDATEISEALHQRIRALIKENAFTLEQLQVARKAERDQKSTLAELKSKLQHATATNESIAKLTHQVKELNMELEQATKQKLHAVSAHEDLQDEFDALQTAYNTEKQERTRLDVELGATRTHYEESKTHGAYLSTELNLLMEKHKIQVEVDEILQTALSKVKEELASLTTRSEQTKRQLEDQLMTEEVAREETQEKFIEEKKRNKQMQRDMEAAQREADEYQEQFNALLLKRDLELGANQAAFDAQLSTVLTTKERLREQVEVLGMWENEWLSQLRSRVCDNDDDDEDDDNDDDNDDEQSGDESQDLSARDDDDGASQEGSDDDEEEKLAAVEPRTLTPSAGSTPARRVSSVPHPAETAAAVAEALAHVDADDAGSERSRKHRRTTVVRKATNSSSTNEVAAMAKEVDELKDKLKQQKHKLHDVEKILTSTKASLTEMTISNQVLQGSLHDMALKASEANQSETQTTSALRDAREQVDLVAKDLGREGRKVVALELLLSQIGTEIYYIGEDPYCITPVIIAPVPDTPDDHGNLKYVAGCSDDVGDDVGDDVDDRNGMTQDMLAKKQAIKQQLYLDQVVNNYISAHSERVDIYCGNIKRAQEGLLELAHDLKLAKRKIENQMSMLEKEAMENGTLRHELETEKMALAKLDRVVKITVAELNDVNEKMRLQKKMVEEVDVERNKLQEEKRKIAFMMMEKSKTLDREIDLNEQLTQKVRAVEAELARTNDAKNELAAELQVFVDGIAFRKATNQDVGVSVQPAMRDAEMQSDKWKPQGLVLRQRNNPDMVPQRYEGPPTVMVACPSLDTLLKEKPLMLFQQTRETANDAAAADEARPKTTTASDGRPAHTKNEAKQYIRELAQSKLE</sequence>
<reference evidence="4 5" key="1">
    <citation type="submission" date="2019-03" db="EMBL/GenBank/DDBJ databases">
        <authorList>
            <person name="Gaulin E."/>
            <person name="Dumas B."/>
        </authorList>
    </citation>
    <scope>NUCLEOTIDE SEQUENCE [LARGE SCALE GENOMIC DNA]</scope>
    <source>
        <strain evidence="4">CBS 568.67</strain>
    </source>
</reference>
<feature type="region of interest" description="Disordered" evidence="2">
    <location>
        <begin position="985"/>
        <end position="1027"/>
    </location>
</feature>
<evidence type="ECO:0000313" key="3">
    <source>
        <dbReference type="EMBL" id="KAF0719885.1"/>
    </source>
</evidence>
<dbReference type="EMBL" id="CAADRA010000042">
    <property type="protein sequence ID" value="VFT77941.1"/>
    <property type="molecule type" value="Genomic_DNA"/>
</dbReference>
<proteinExistence type="predicted"/>
<evidence type="ECO:0000256" key="2">
    <source>
        <dbReference type="SAM" id="MobiDB-lite"/>
    </source>
</evidence>
<dbReference type="AlphaFoldDB" id="A0A485K4H8"/>
<feature type="coiled-coil region" evidence="1">
    <location>
        <begin position="819"/>
        <end position="898"/>
    </location>
</feature>
<feature type="region of interest" description="Disordered" evidence="2">
    <location>
        <begin position="443"/>
        <end position="519"/>
    </location>
</feature>
<gene>
    <name evidence="4" type="primary">Aste57867_717</name>
    <name evidence="3" type="ORF">As57867_000716</name>
    <name evidence="4" type="ORF">ASTE57867_717</name>
</gene>
<dbReference type="EMBL" id="VJMH01000042">
    <property type="protein sequence ID" value="KAF0719885.1"/>
    <property type="molecule type" value="Genomic_DNA"/>
</dbReference>
<dbReference type="OrthoDB" id="72944at2759"/>
<evidence type="ECO:0000313" key="5">
    <source>
        <dbReference type="Proteomes" id="UP000332933"/>
    </source>
</evidence>